<dbReference type="InterPro" id="IPR033649">
    <property type="entry name" value="MtLigD_Pol-like"/>
</dbReference>
<evidence type="ECO:0000313" key="2">
    <source>
        <dbReference type="EMBL" id="SEF20795.1"/>
    </source>
</evidence>
<name>A0A1H5Q432_9PSEU</name>
<feature type="domain" description="DNA ligase D polymerase" evidence="1">
    <location>
        <begin position="38"/>
        <end position="299"/>
    </location>
</feature>
<dbReference type="STRING" id="218821.SAMN05421837_101545"/>
<organism evidence="2 3">
    <name type="scientific">Amycolatopsis pretoriensis</name>
    <dbReference type="NCBI Taxonomy" id="218821"/>
    <lineage>
        <taxon>Bacteria</taxon>
        <taxon>Bacillati</taxon>
        <taxon>Actinomycetota</taxon>
        <taxon>Actinomycetes</taxon>
        <taxon>Pseudonocardiales</taxon>
        <taxon>Pseudonocardiaceae</taxon>
        <taxon>Amycolatopsis</taxon>
    </lineage>
</organism>
<dbReference type="NCBIfam" id="TIGR02778">
    <property type="entry name" value="ligD_pol"/>
    <property type="match status" value="1"/>
</dbReference>
<gene>
    <name evidence="2" type="ORF">SAMN05421837_101545</name>
</gene>
<dbReference type="Gene3D" id="3.90.920.10">
    <property type="entry name" value="DNA primase, PRIM domain"/>
    <property type="match status" value="1"/>
</dbReference>
<keyword evidence="3" id="KW-1185">Reference proteome</keyword>
<dbReference type="Pfam" id="PF21686">
    <property type="entry name" value="LigD_Prim-Pol"/>
    <property type="match status" value="1"/>
</dbReference>
<sequence>MGDIVGVVAGSRITVRVGERQLTLSNLEKVLYPRHGFTKGEVLDYYTRIAPLLLPHIRDRAMTFVRFPDGVAGGSFFEKDVSRHAPDWVRTARLAVGGRGKDAEVVAYPLINDLPELVWAANLAALELHVHQWTVDADDERSTPDRLVFDLDPGPGATVVDCCRVAERLHDVLTGDGLTPVAKTSGSKGMQLYAGVVTTDPAETSQYAKALAERLAAETPDLVVARMTKTLRPGKVFIDWSQNNPFKTTVAPYSLRGRDEPTVSTPVTWDEVRACRHVSHLRFTADEVLDRVEQHGDLFADLGRTRAAIPAFG</sequence>
<evidence type="ECO:0000259" key="1">
    <source>
        <dbReference type="Pfam" id="PF21686"/>
    </source>
</evidence>
<dbReference type="InterPro" id="IPR014145">
    <property type="entry name" value="LigD_pol_dom"/>
</dbReference>
<reference evidence="3" key="1">
    <citation type="submission" date="2016-10" db="EMBL/GenBank/DDBJ databases">
        <authorList>
            <person name="Varghese N."/>
            <person name="Submissions S."/>
        </authorList>
    </citation>
    <scope>NUCLEOTIDE SEQUENCE [LARGE SCALE GENOMIC DNA]</scope>
    <source>
        <strain evidence="3">DSM 44654</strain>
    </source>
</reference>
<evidence type="ECO:0000313" key="3">
    <source>
        <dbReference type="Proteomes" id="UP000198878"/>
    </source>
</evidence>
<dbReference type="PANTHER" id="PTHR42705:SF2">
    <property type="entry name" value="BIFUNCTIONAL NON-HOMOLOGOUS END JOINING PROTEIN LIGD"/>
    <property type="match status" value="1"/>
</dbReference>
<proteinExistence type="predicted"/>
<dbReference type="PANTHER" id="PTHR42705">
    <property type="entry name" value="BIFUNCTIONAL NON-HOMOLOGOUS END JOINING PROTEIN LIGD"/>
    <property type="match status" value="1"/>
</dbReference>
<dbReference type="CDD" id="cd04863">
    <property type="entry name" value="MtLigD_Pol_like"/>
    <property type="match status" value="1"/>
</dbReference>
<accession>A0A1H5Q432</accession>
<dbReference type="InterPro" id="IPR052171">
    <property type="entry name" value="NHEJ_LigD"/>
</dbReference>
<protein>
    <submittedName>
        <fullName evidence="2">Bifunctional non-homologous end joining protein LigD</fullName>
    </submittedName>
</protein>
<dbReference type="Proteomes" id="UP000198878">
    <property type="component" value="Unassembled WGS sequence"/>
</dbReference>
<dbReference type="EMBL" id="FNUJ01000001">
    <property type="protein sequence ID" value="SEF20795.1"/>
    <property type="molecule type" value="Genomic_DNA"/>
</dbReference>
<dbReference type="AlphaFoldDB" id="A0A1H5Q432"/>